<comment type="caution">
    <text evidence="2">The sequence shown here is derived from an EMBL/GenBank/DDBJ whole genome shotgun (WGS) entry which is preliminary data.</text>
</comment>
<dbReference type="Pfam" id="PF13400">
    <property type="entry name" value="Tad"/>
    <property type="match status" value="1"/>
</dbReference>
<protein>
    <recommendedName>
        <fullName evidence="1">Putative Flp pilus-assembly TadG-like N-terminal domain-containing protein</fullName>
    </recommendedName>
</protein>
<organism evidence="2 3">
    <name type="scientific">Actinomadura spongiicola</name>
    <dbReference type="NCBI Taxonomy" id="2303421"/>
    <lineage>
        <taxon>Bacteria</taxon>
        <taxon>Bacillati</taxon>
        <taxon>Actinomycetota</taxon>
        <taxon>Actinomycetes</taxon>
        <taxon>Streptosporangiales</taxon>
        <taxon>Thermomonosporaceae</taxon>
        <taxon>Actinomadura</taxon>
    </lineage>
</organism>
<feature type="domain" description="Putative Flp pilus-assembly TadG-like N-terminal" evidence="1">
    <location>
        <begin position="4"/>
        <end position="45"/>
    </location>
</feature>
<dbReference type="OrthoDB" id="3538322at2"/>
<reference evidence="2 3" key="1">
    <citation type="submission" date="2018-08" db="EMBL/GenBank/DDBJ databases">
        <title>Actinomadura spongicola sp. nov., isolated from marine sponge Leucetta chagosensis.</title>
        <authorList>
            <person name="Li L."/>
            <person name="Lin H.W."/>
        </authorList>
    </citation>
    <scope>NUCLEOTIDE SEQUENCE [LARGE SCALE GENOMIC DNA]</scope>
    <source>
        <strain evidence="2 3">LHW52907</strain>
    </source>
</reference>
<dbReference type="RefSeq" id="WP_117398069.1">
    <property type="nucleotide sequence ID" value="NZ_QVNQ01000002.1"/>
</dbReference>
<sequence>MSIFAMILTLAVVVFFGAVVDIEQKLQARHDAGTVAQEAARAGASRIDLDRAYTDGTFTVDRRAAIHAARAYLRTGGYTSTVTMSGTRAIQVHVTITRPARFLPLIGISHLRAEGAATANLITGVQGPTRP</sequence>
<dbReference type="EMBL" id="QVNQ01000002">
    <property type="protein sequence ID" value="RFS85954.1"/>
    <property type="molecule type" value="Genomic_DNA"/>
</dbReference>
<evidence type="ECO:0000259" key="1">
    <source>
        <dbReference type="Pfam" id="PF13400"/>
    </source>
</evidence>
<gene>
    <name evidence="2" type="ORF">D0T12_04765</name>
</gene>
<name>A0A372GKR2_9ACTN</name>
<proteinExistence type="predicted"/>
<accession>A0A372GKR2</accession>
<evidence type="ECO:0000313" key="2">
    <source>
        <dbReference type="EMBL" id="RFS85954.1"/>
    </source>
</evidence>
<dbReference type="AlphaFoldDB" id="A0A372GKR2"/>
<keyword evidence="3" id="KW-1185">Reference proteome</keyword>
<dbReference type="Proteomes" id="UP000262882">
    <property type="component" value="Unassembled WGS sequence"/>
</dbReference>
<dbReference type="InterPro" id="IPR028087">
    <property type="entry name" value="Tad_N"/>
</dbReference>
<evidence type="ECO:0000313" key="3">
    <source>
        <dbReference type="Proteomes" id="UP000262882"/>
    </source>
</evidence>